<dbReference type="PANTHER" id="PTHR20959:SF1">
    <property type="entry name" value="TRANSPORT AND GOLGI ORGANIZATION PROTEIN 6 HOMOLOG"/>
    <property type="match status" value="1"/>
</dbReference>
<dbReference type="AlphaFoldDB" id="A0AAD4F756"/>
<feature type="compositionally biased region" description="Basic and acidic residues" evidence="2">
    <location>
        <begin position="638"/>
        <end position="659"/>
    </location>
</feature>
<comment type="similarity">
    <text evidence="1">Belongs to the Tango6 family.</text>
</comment>
<accession>A0AAD4F756</accession>
<feature type="region of interest" description="Disordered" evidence="2">
    <location>
        <begin position="842"/>
        <end position="865"/>
    </location>
</feature>
<dbReference type="InterPro" id="IPR016024">
    <property type="entry name" value="ARM-type_fold"/>
</dbReference>
<organism evidence="5 6">
    <name type="scientific">Staphylotrichum longicolle</name>
    <dbReference type="NCBI Taxonomy" id="669026"/>
    <lineage>
        <taxon>Eukaryota</taxon>
        <taxon>Fungi</taxon>
        <taxon>Dikarya</taxon>
        <taxon>Ascomycota</taxon>
        <taxon>Pezizomycotina</taxon>
        <taxon>Sordariomycetes</taxon>
        <taxon>Sordariomycetidae</taxon>
        <taxon>Sordariales</taxon>
        <taxon>Chaetomiaceae</taxon>
        <taxon>Staphylotrichum</taxon>
    </lineage>
</organism>
<feature type="domain" description="RNA polymerase II assembly factor Rtp1 C-terminal" evidence="3">
    <location>
        <begin position="782"/>
        <end position="814"/>
    </location>
</feature>
<evidence type="ECO:0008006" key="7">
    <source>
        <dbReference type="Google" id="ProtNLM"/>
    </source>
</evidence>
<evidence type="ECO:0000256" key="1">
    <source>
        <dbReference type="ARBA" id="ARBA00005724"/>
    </source>
</evidence>
<proteinExistence type="inferred from homology"/>
<dbReference type="GO" id="GO:0009306">
    <property type="term" value="P:protein secretion"/>
    <property type="evidence" value="ECO:0007669"/>
    <property type="project" value="TreeGrafter"/>
</dbReference>
<dbReference type="InterPro" id="IPR039600">
    <property type="entry name" value="TANGO6/Rtp1"/>
</dbReference>
<evidence type="ECO:0000313" key="5">
    <source>
        <dbReference type="EMBL" id="KAG7294231.1"/>
    </source>
</evidence>
<feature type="domain" description="RNA polymerase II assembly factor Rtp1 C-terminal" evidence="4">
    <location>
        <begin position="512"/>
        <end position="614"/>
    </location>
</feature>
<dbReference type="Gene3D" id="1.25.10.10">
    <property type="entry name" value="Leucine-rich Repeat Variant"/>
    <property type="match status" value="1"/>
</dbReference>
<evidence type="ECO:0000259" key="3">
    <source>
        <dbReference type="Pfam" id="PF10304"/>
    </source>
</evidence>
<feature type="region of interest" description="Disordered" evidence="2">
    <location>
        <begin position="1"/>
        <end position="39"/>
    </location>
</feature>
<dbReference type="Pfam" id="PF10363">
    <property type="entry name" value="RTP1_C1"/>
    <property type="match status" value="1"/>
</dbReference>
<dbReference type="InterPro" id="IPR011989">
    <property type="entry name" value="ARM-like"/>
</dbReference>
<name>A0AAD4F756_9PEZI</name>
<dbReference type="PANTHER" id="PTHR20959">
    <property type="entry name" value="TRANSPORT AND GOLGI ORGANIZATION PROTEIN 6 FAMILY MEMBER"/>
    <property type="match status" value="1"/>
</dbReference>
<dbReference type="InterPro" id="IPR019451">
    <property type="entry name" value="Rtp1_C1"/>
</dbReference>
<comment type="caution">
    <text evidence="5">The sequence shown here is derived from an EMBL/GenBank/DDBJ whole genome shotgun (WGS) entry which is preliminary data.</text>
</comment>
<evidence type="ECO:0000256" key="2">
    <source>
        <dbReference type="SAM" id="MobiDB-lite"/>
    </source>
</evidence>
<keyword evidence="6" id="KW-1185">Reference proteome</keyword>
<evidence type="ECO:0000259" key="4">
    <source>
        <dbReference type="Pfam" id="PF10363"/>
    </source>
</evidence>
<dbReference type="SUPFAM" id="SSF48371">
    <property type="entry name" value="ARM repeat"/>
    <property type="match status" value="1"/>
</dbReference>
<dbReference type="Pfam" id="PF10304">
    <property type="entry name" value="RTP1_C2"/>
    <property type="match status" value="1"/>
</dbReference>
<gene>
    <name evidence="5" type="ORF">NEMBOFW57_004301</name>
</gene>
<dbReference type="Proteomes" id="UP001197093">
    <property type="component" value="Unassembled WGS sequence"/>
</dbReference>
<feature type="region of interest" description="Disordered" evidence="2">
    <location>
        <begin position="631"/>
        <end position="677"/>
    </location>
</feature>
<reference evidence="5" key="1">
    <citation type="submission" date="2023-02" db="EMBL/GenBank/DDBJ databases">
        <authorList>
            <person name="Palmer J.M."/>
        </authorList>
    </citation>
    <scope>NUCLEOTIDE SEQUENCE</scope>
    <source>
        <strain evidence="5">FW57</strain>
    </source>
</reference>
<dbReference type="EMBL" id="JAHCVI010000001">
    <property type="protein sequence ID" value="KAG7294231.1"/>
    <property type="molecule type" value="Genomic_DNA"/>
</dbReference>
<protein>
    <recommendedName>
        <fullName evidence="7">RNA polymerase II assembly factor Rtp1 C-terminal domain-containing protein</fullName>
    </recommendedName>
</protein>
<dbReference type="InterPro" id="IPR019414">
    <property type="entry name" value="Rtp1_C2"/>
</dbReference>
<feature type="compositionally biased region" description="Basic and acidic residues" evidence="2">
    <location>
        <begin position="1"/>
        <end position="16"/>
    </location>
</feature>
<evidence type="ECO:0000313" key="6">
    <source>
        <dbReference type="Proteomes" id="UP001197093"/>
    </source>
</evidence>
<sequence length="865" mass="94974">MEKATSEKEKSGRQKLMESIIEAGSKAFNPDGPEDSRPQAIRDFDDLIQRQTLNVLGALNILVRPGHVPPWLRTRLMEKLTLVPLRPDGVRGTLEFVFSVHPSGTVKVSEAAVPQKRGANITHEALNIASNLLSTPPASVTPEMWYSAISPQLLLLLDGAEGPELVKAASYIIGFGVLGRKASGLLVLVQYNDLITSLHRLRSLVVSHPNPGLCKRLLSPLLLPLWALACWPNAEASVAEKLCTPALELLKIYIKLTPSPDLILLLIQNLDYFGGHDKSNPEWMFKATGEGLVQIVDARQVMGAGGIARQASLEDIDTKITKLLDLITSTFSEADTSTAFLELLKRWLNSARASKRSGILFKQKNEQDPVTHLTEMKTLQAMMDKFPEKLATQPKHILDLVSQILAGSGESTDDDDEVTGVALSLLNMIITAPGFQRSRVVPDILALIETSLDKLSATPSTLSQTATNLRLLLLYRDEIDPSATSTPQTLPTNRQIEDRKTYQLAISYITAPDSPPPVRSEGLNLIATLITASSPVLDIPGILVLLSTLIADADEYIYLRIIRLYTLLASHHHPSSVLRDLTDHFVDKRETHTLDARLRFGEALLQVIQRMGETFTGPLARDTAAALVGVAGRRGHRPKTEARRERERKVQERKDREAAEAWGGSVPDMSEPVTERERERNEILERIVEGWEGTRGEEDVRVRASALAVLGAAVEVNVAGLGRGVVAAGVDLCVSVLQMEAGVEKGILRRAAVLFVLSFVRALEEARERGKELGFGFGRQAQEDVMRTLRYVAETDNDGLVVQHARDVVESLETWQVVKLLPAEGSQQQMFGEGLTKLAGLDINPERPTTSNAGAVTRPRIEEIE</sequence>